<feature type="transmembrane region" description="Helical" evidence="10">
    <location>
        <begin position="320"/>
        <end position="340"/>
    </location>
</feature>
<evidence type="ECO:0000256" key="4">
    <source>
        <dbReference type="ARBA" id="ARBA00022692"/>
    </source>
</evidence>
<feature type="transmembrane region" description="Helical" evidence="10">
    <location>
        <begin position="182"/>
        <end position="211"/>
    </location>
</feature>
<dbReference type="GO" id="GO:0007165">
    <property type="term" value="P:signal transduction"/>
    <property type="evidence" value="ECO:0007669"/>
    <property type="project" value="UniProtKB-KW"/>
</dbReference>
<keyword evidence="7 10" id="KW-0472">Membrane</keyword>
<feature type="transmembrane region" description="Helical" evidence="10">
    <location>
        <begin position="85"/>
        <end position="103"/>
    </location>
</feature>
<proteinExistence type="inferred from homology"/>
<sequence>MSTICVYIYYLVFQKNERRTSTVFDISYYKVFKKYLLFLGQFPNQSRWGSKFNVTVITGSLLTFYFPAFAQIFTSLYENDLGGMLEGMPVVASVSAVLIKLLNHEIYKKNFEKMFDVIKKDWKLLNDKSQTHILEEITKQGNKIGEIYRSNCCNLSFDKFYTLNMFLYINIFNNFYTNDKFLIFSAFVLSCMSGFIVIPLYPAFLDIIIPLNETRQRHQMFRLTYFLDENRYFYPIYFHSLWCSFVTVMIAVTIDSLYIQIVHHDCAIFAICGQNIITATGSTGVRINETYTERFRQCLTMHKNALQLFEMLDDSSRRSFFFQILLTMVGMTITAVQAVINLHRPEEALRIGLFLVGQQFHLLIITLPGQVITDHSFELTNDIYRSMWYNMPINVQRVLHMMQMRSSKPCKLTAGGIYEMNIENFGITFKTCVSYFMVLLSLKD</sequence>
<gene>
    <name evidence="12" type="primary">LOC117212963</name>
</gene>
<evidence type="ECO:0000256" key="3">
    <source>
        <dbReference type="ARBA" id="ARBA00022606"/>
    </source>
</evidence>
<evidence type="ECO:0000313" key="12">
    <source>
        <dbReference type="RefSeq" id="XP_033314019.1"/>
    </source>
</evidence>
<organism evidence="11 12">
    <name type="scientific">Bombus bifarius</name>
    <dbReference type="NCBI Taxonomy" id="103933"/>
    <lineage>
        <taxon>Eukaryota</taxon>
        <taxon>Metazoa</taxon>
        <taxon>Ecdysozoa</taxon>
        <taxon>Arthropoda</taxon>
        <taxon>Hexapoda</taxon>
        <taxon>Insecta</taxon>
        <taxon>Pterygota</taxon>
        <taxon>Neoptera</taxon>
        <taxon>Endopterygota</taxon>
        <taxon>Hymenoptera</taxon>
        <taxon>Apocrita</taxon>
        <taxon>Aculeata</taxon>
        <taxon>Apoidea</taxon>
        <taxon>Anthophila</taxon>
        <taxon>Apidae</taxon>
        <taxon>Bombus</taxon>
        <taxon>Pyrobombus</taxon>
    </lineage>
</organism>
<evidence type="ECO:0000256" key="5">
    <source>
        <dbReference type="ARBA" id="ARBA00022725"/>
    </source>
</evidence>
<comment type="caution">
    <text evidence="10">Lacks conserved residue(s) required for the propagation of feature annotation.</text>
</comment>
<evidence type="ECO:0000256" key="1">
    <source>
        <dbReference type="ARBA" id="ARBA00004651"/>
    </source>
</evidence>
<accession>A0A6P8MZS9</accession>
<dbReference type="AlphaFoldDB" id="A0A6P8MZS9"/>
<dbReference type="Pfam" id="PF02949">
    <property type="entry name" value="7tm_6"/>
    <property type="match status" value="1"/>
</dbReference>
<evidence type="ECO:0000256" key="2">
    <source>
        <dbReference type="ARBA" id="ARBA00022475"/>
    </source>
</evidence>
<keyword evidence="5 10" id="KW-0552">Olfaction</keyword>
<keyword evidence="8 10" id="KW-0675">Receptor</keyword>
<name>A0A6P8MZS9_9HYME</name>
<keyword evidence="2" id="KW-1003">Cell membrane</keyword>
<keyword evidence="3 10" id="KW-0716">Sensory transduction</keyword>
<dbReference type="RefSeq" id="XP_033314019.1">
    <property type="nucleotide sequence ID" value="XM_033458128.1"/>
</dbReference>
<keyword evidence="6 10" id="KW-1133">Transmembrane helix</keyword>
<protein>
    <recommendedName>
        <fullName evidence="10">Odorant receptor</fullName>
    </recommendedName>
</protein>
<dbReference type="PANTHER" id="PTHR21137">
    <property type="entry name" value="ODORANT RECEPTOR"/>
    <property type="match status" value="1"/>
</dbReference>
<evidence type="ECO:0000256" key="7">
    <source>
        <dbReference type="ARBA" id="ARBA00023136"/>
    </source>
</evidence>
<dbReference type="Proteomes" id="UP000515164">
    <property type="component" value="Unplaced"/>
</dbReference>
<keyword evidence="9 10" id="KW-0807">Transducer</keyword>
<evidence type="ECO:0000313" key="11">
    <source>
        <dbReference type="Proteomes" id="UP000515164"/>
    </source>
</evidence>
<dbReference type="GeneID" id="117212963"/>
<evidence type="ECO:0000256" key="10">
    <source>
        <dbReference type="RuleBase" id="RU351113"/>
    </source>
</evidence>
<dbReference type="GO" id="GO:0005549">
    <property type="term" value="F:odorant binding"/>
    <property type="evidence" value="ECO:0007669"/>
    <property type="project" value="InterPro"/>
</dbReference>
<evidence type="ECO:0000256" key="6">
    <source>
        <dbReference type="ARBA" id="ARBA00022989"/>
    </source>
</evidence>
<keyword evidence="4 10" id="KW-0812">Transmembrane</keyword>
<reference evidence="12" key="1">
    <citation type="submission" date="2025-08" db="UniProtKB">
        <authorList>
            <consortium name="RefSeq"/>
        </authorList>
    </citation>
    <scope>IDENTIFICATION</scope>
    <source>
        <tissue evidence="12">Muscle</tissue>
    </source>
</reference>
<dbReference type="PANTHER" id="PTHR21137:SF35">
    <property type="entry name" value="ODORANT RECEPTOR 19A-RELATED"/>
    <property type="match status" value="1"/>
</dbReference>
<feature type="transmembrane region" description="Helical" evidence="10">
    <location>
        <begin position="232"/>
        <end position="254"/>
    </location>
</feature>
<dbReference type="GO" id="GO:0004984">
    <property type="term" value="F:olfactory receptor activity"/>
    <property type="evidence" value="ECO:0007669"/>
    <property type="project" value="InterPro"/>
</dbReference>
<feature type="transmembrane region" description="Helical" evidence="10">
    <location>
        <begin position="52"/>
        <end position="73"/>
    </location>
</feature>
<keyword evidence="11" id="KW-1185">Reference proteome</keyword>
<dbReference type="InterPro" id="IPR004117">
    <property type="entry name" value="7tm6_olfct_rcpt"/>
</dbReference>
<evidence type="ECO:0000256" key="8">
    <source>
        <dbReference type="ARBA" id="ARBA00023170"/>
    </source>
</evidence>
<evidence type="ECO:0000256" key="9">
    <source>
        <dbReference type="ARBA" id="ARBA00023224"/>
    </source>
</evidence>
<dbReference type="GO" id="GO:0005886">
    <property type="term" value="C:plasma membrane"/>
    <property type="evidence" value="ECO:0007669"/>
    <property type="project" value="UniProtKB-SubCell"/>
</dbReference>
<comment type="similarity">
    <text evidence="10">Belongs to the insect chemoreceptor superfamily. Heteromeric odorant receptor channel (TC 1.A.69) family.</text>
</comment>
<dbReference type="KEGG" id="bbif:117212963"/>
<comment type="subcellular location">
    <subcellularLocation>
        <location evidence="1 10">Cell membrane</location>
        <topology evidence="1 10">Multi-pass membrane protein</topology>
    </subcellularLocation>
</comment>